<dbReference type="InterPro" id="IPR050901">
    <property type="entry name" value="BP-dep_ABC_trans_perm"/>
</dbReference>
<proteinExistence type="inferred from homology"/>
<keyword evidence="10" id="KW-1185">Reference proteome</keyword>
<comment type="similarity">
    <text evidence="7">Belongs to the binding-protein-dependent transport system permease family.</text>
</comment>
<gene>
    <name evidence="9" type="ORF">SH1V18_08940</name>
</gene>
<evidence type="ECO:0000256" key="6">
    <source>
        <dbReference type="ARBA" id="ARBA00023136"/>
    </source>
</evidence>
<feature type="transmembrane region" description="Helical" evidence="7">
    <location>
        <begin position="139"/>
        <end position="161"/>
    </location>
</feature>
<reference evidence="9" key="1">
    <citation type="submission" date="2022-06" db="EMBL/GenBank/DDBJ databases">
        <title>Vallitalea longa sp. nov., an anaerobic bacterium isolated from marine sediment.</title>
        <authorList>
            <person name="Hirano S."/>
            <person name="Terahara T."/>
            <person name="Mori K."/>
            <person name="Hamada M."/>
            <person name="Matsumoto R."/>
            <person name="Kobayashi T."/>
        </authorList>
    </citation>
    <scope>NUCLEOTIDE SEQUENCE</scope>
    <source>
        <strain evidence="9">SH18-1</strain>
    </source>
</reference>
<dbReference type="PROSITE" id="PS50928">
    <property type="entry name" value="ABC_TM1"/>
    <property type="match status" value="1"/>
</dbReference>
<feature type="transmembrane region" description="Helical" evidence="7">
    <location>
        <begin position="242"/>
        <end position="266"/>
    </location>
</feature>
<feature type="transmembrane region" description="Helical" evidence="7">
    <location>
        <begin position="107"/>
        <end position="127"/>
    </location>
</feature>
<evidence type="ECO:0000313" key="9">
    <source>
        <dbReference type="EMBL" id="GKX28414.1"/>
    </source>
</evidence>
<dbReference type="AlphaFoldDB" id="A0A9W6DF81"/>
<sequence>MNIGKKYKKNIIYVVLTLFAIIQIAPLIIVLLNSFRTNTQIKKFPVGIPTQLNLDNFLKAWKIGGYARAFLNSIIISGITTLIVVVISILVGYFLAKSTMRLKNTFLVYFGVSLSIPVFAYLVPLYYSFSKLDLVNTHLGIILIFIAINLPFNILLARTFVLGLPNALSEAAVIDGCNVFDIIWKIIFPLARPVVTTIILIVFVATWNEFTMANTFLQDALIKTAATKYIIFVGDRGSDLSMVYTAGIITMLPIVVIFIALQNYFIEGLTSGSIK</sequence>
<feature type="transmembrane region" description="Helical" evidence="7">
    <location>
        <begin position="182"/>
        <end position="207"/>
    </location>
</feature>
<evidence type="ECO:0000256" key="1">
    <source>
        <dbReference type="ARBA" id="ARBA00004651"/>
    </source>
</evidence>
<evidence type="ECO:0000256" key="7">
    <source>
        <dbReference type="RuleBase" id="RU363032"/>
    </source>
</evidence>
<feature type="transmembrane region" description="Helical" evidence="7">
    <location>
        <begin position="12"/>
        <end position="35"/>
    </location>
</feature>
<dbReference type="InterPro" id="IPR035906">
    <property type="entry name" value="MetI-like_sf"/>
</dbReference>
<evidence type="ECO:0000256" key="4">
    <source>
        <dbReference type="ARBA" id="ARBA00022692"/>
    </source>
</evidence>
<feature type="domain" description="ABC transmembrane type-1" evidence="8">
    <location>
        <begin position="70"/>
        <end position="261"/>
    </location>
</feature>
<evidence type="ECO:0000313" key="10">
    <source>
        <dbReference type="Proteomes" id="UP001144256"/>
    </source>
</evidence>
<organism evidence="9 10">
    <name type="scientific">Vallitalea longa</name>
    <dbReference type="NCBI Taxonomy" id="2936439"/>
    <lineage>
        <taxon>Bacteria</taxon>
        <taxon>Bacillati</taxon>
        <taxon>Bacillota</taxon>
        <taxon>Clostridia</taxon>
        <taxon>Lachnospirales</taxon>
        <taxon>Vallitaleaceae</taxon>
        <taxon>Vallitalea</taxon>
    </lineage>
</organism>
<dbReference type="CDD" id="cd06261">
    <property type="entry name" value="TM_PBP2"/>
    <property type="match status" value="1"/>
</dbReference>
<comment type="caution">
    <text evidence="9">The sequence shown here is derived from an EMBL/GenBank/DDBJ whole genome shotgun (WGS) entry which is preliminary data.</text>
</comment>
<protein>
    <submittedName>
        <fullName evidence="9">Sugar ABC transporter permease</fullName>
    </submittedName>
</protein>
<dbReference type="Proteomes" id="UP001144256">
    <property type="component" value="Unassembled WGS sequence"/>
</dbReference>
<dbReference type="EMBL" id="BRLB01000001">
    <property type="protein sequence ID" value="GKX28414.1"/>
    <property type="molecule type" value="Genomic_DNA"/>
</dbReference>
<evidence type="ECO:0000256" key="3">
    <source>
        <dbReference type="ARBA" id="ARBA00022475"/>
    </source>
</evidence>
<dbReference type="GO" id="GO:0055085">
    <property type="term" value="P:transmembrane transport"/>
    <property type="evidence" value="ECO:0007669"/>
    <property type="project" value="InterPro"/>
</dbReference>
<dbReference type="PANTHER" id="PTHR32243:SF24">
    <property type="entry name" value="DIACETYLCHITOBIOSE UPTAKE SYSTEM PERMEASE PROTEIN NGCG"/>
    <property type="match status" value="1"/>
</dbReference>
<evidence type="ECO:0000256" key="5">
    <source>
        <dbReference type="ARBA" id="ARBA00022989"/>
    </source>
</evidence>
<dbReference type="Gene3D" id="1.10.3720.10">
    <property type="entry name" value="MetI-like"/>
    <property type="match status" value="1"/>
</dbReference>
<keyword evidence="6 7" id="KW-0472">Membrane</keyword>
<dbReference type="PANTHER" id="PTHR32243">
    <property type="entry name" value="MALTOSE TRANSPORT SYSTEM PERMEASE-RELATED"/>
    <property type="match status" value="1"/>
</dbReference>
<name>A0A9W6DF81_9FIRM</name>
<dbReference type="Pfam" id="PF00528">
    <property type="entry name" value="BPD_transp_1"/>
    <property type="match status" value="1"/>
</dbReference>
<comment type="subcellular location">
    <subcellularLocation>
        <location evidence="1 7">Cell membrane</location>
        <topology evidence="1 7">Multi-pass membrane protein</topology>
    </subcellularLocation>
</comment>
<keyword evidence="4 7" id="KW-0812">Transmembrane</keyword>
<dbReference type="GO" id="GO:0005886">
    <property type="term" value="C:plasma membrane"/>
    <property type="evidence" value="ECO:0007669"/>
    <property type="project" value="UniProtKB-SubCell"/>
</dbReference>
<keyword evidence="5 7" id="KW-1133">Transmembrane helix</keyword>
<accession>A0A9W6DF81</accession>
<evidence type="ECO:0000256" key="2">
    <source>
        <dbReference type="ARBA" id="ARBA00022448"/>
    </source>
</evidence>
<keyword evidence="2 7" id="KW-0813">Transport</keyword>
<evidence type="ECO:0000259" key="8">
    <source>
        <dbReference type="PROSITE" id="PS50928"/>
    </source>
</evidence>
<dbReference type="RefSeq" id="WP_281812648.1">
    <property type="nucleotide sequence ID" value="NZ_BRLB01000001.1"/>
</dbReference>
<keyword evidence="3" id="KW-1003">Cell membrane</keyword>
<feature type="transmembrane region" description="Helical" evidence="7">
    <location>
        <begin position="69"/>
        <end position="95"/>
    </location>
</feature>
<dbReference type="SUPFAM" id="SSF161098">
    <property type="entry name" value="MetI-like"/>
    <property type="match status" value="1"/>
</dbReference>
<dbReference type="InterPro" id="IPR000515">
    <property type="entry name" value="MetI-like"/>
</dbReference>